<organism evidence="2">
    <name type="scientific">termite gut metagenome</name>
    <dbReference type="NCBI Taxonomy" id="433724"/>
    <lineage>
        <taxon>unclassified sequences</taxon>
        <taxon>metagenomes</taxon>
        <taxon>organismal metagenomes</taxon>
    </lineage>
</organism>
<evidence type="ECO:0000259" key="1">
    <source>
        <dbReference type="Pfam" id="PF08818"/>
    </source>
</evidence>
<dbReference type="InterPro" id="IPR014922">
    <property type="entry name" value="YdhG-like"/>
</dbReference>
<dbReference type="AlphaFoldDB" id="A0A5J4SFQ5"/>
<protein>
    <recommendedName>
        <fullName evidence="1">YdhG-like domain-containing protein</fullName>
    </recommendedName>
</protein>
<dbReference type="SUPFAM" id="SSF159888">
    <property type="entry name" value="YdhG-like"/>
    <property type="match status" value="1"/>
</dbReference>
<comment type="caution">
    <text evidence="2">The sequence shown here is derived from an EMBL/GenBank/DDBJ whole genome shotgun (WGS) entry which is preliminary data.</text>
</comment>
<evidence type="ECO:0000313" key="2">
    <source>
        <dbReference type="EMBL" id="KAA6344994.1"/>
    </source>
</evidence>
<proteinExistence type="predicted"/>
<name>A0A5J4SFQ5_9ZZZZ</name>
<accession>A0A5J4SFQ5</accession>
<dbReference type="Gene3D" id="3.90.1150.200">
    <property type="match status" value="1"/>
</dbReference>
<feature type="domain" description="YdhG-like" evidence="1">
    <location>
        <begin position="20"/>
        <end position="111"/>
    </location>
</feature>
<dbReference type="EMBL" id="SNRY01000191">
    <property type="protein sequence ID" value="KAA6344994.1"/>
    <property type="molecule type" value="Genomic_DNA"/>
</dbReference>
<dbReference type="Pfam" id="PF08818">
    <property type="entry name" value="DUF1801"/>
    <property type="match status" value="1"/>
</dbReference>
<sequence>MTEHPKTIDEYIAGFSPDIQNTLNEIRIFIQLEVPDATERIAYGMPTFYLKGNLVHFAAFKDHYGFFPAPSGIDAFEKELAPYRTGKGTLCFPLNEPLPWDIIRKVIRFRVDENIEKEK</sequence>
<reference evidence="2" key="1">
    <citation type="submission" date="2019-03" db="EMBL/GenBank/DDBJ databases">
        <title>Single cell metagenomics reveals metabolic interactions within the superorganism composed of flagellate Streblomastix strix and complex community of Bacteroidetes bacteria on its surface.</title>
        <authorList>
            <person name="Treitli S.C."/>
            <person name="Kolisko M."/>
            <person name="Husnik F."/>
            <person name="Keeling P."/>
            <person name="Hampl V."/>
        </authorList>
    </citation>
    <scope>NUCLEOTIDE SEQUENCE</scope>
    <source>
        <strain evidence="2">STM</strain>
    </source>
</reference>
<gene>
    <name evidence="2" type="ORF">EZS27_007419</name>
</gene>